<reference evidence="2 3" key="1">
    <citation type="submission" date="2020-08" db="EMBL/GenBank/DDBJ databases">
        <title>Genomic Encyclopedia of Type Strains, Phase III (KMG-III): the genomes of soil and plant-associated and newly described type strains.</title>
        <authorList>
            <person name="Whitman W."/>
        </authorList>
    </citation>
    <scope>NUCLEOTIDE SEQUENCE [LARGE SCALE GENOMIC DNA]</scope>
    <source>
        <strain evidence="2 3">CECT 8640</strain>
    </source>
</reference>
<evidence type="ECO:0000313" key="2">
    <source>
        <dbReference type="EMBL" id="MBB5960087.1"/>
    </source>
</evidence>
<keyword evidence="1" id="KW-0732">Signal</keyword>
<proteinExistence type="predicted"/>
<dbReference type="Proteomes" id="UP000547510">
    <property type="component" value="Unassembled WGS sequence"/>
</dbReference>
<feature type="chain" id="PRO_5033016649" evidence="1">
    <location>
        <begin position="25"/>
        <end position="367"/>
    </location>
</feature>
<evidence type="ECO:0000256" key="1">
    <source>
        <dbReference type="SAM" id="SignalP"/>
    </source>
</evidence>
<feature type="signal peptide" evidence="1">
    <location>
        <begin position="1"/>
        <end position="24"/>
    </location>
</feature>
<comment type="caution">
    <text evidence="2">The sequence shown here is derived from an EMBL/GenBank/DDBJ whole genome shotgun (WGS) entry which is preliminary data.</text>
</comment>
<gene>
    <name evidence="2" type="ORF">FHS29_006710</name>
</gene>
<dbReference type="RefSeq" id="WP_184697899.1">
    <property type="nucleotide sequence ID" value="NZ_JACHJN010000014.1"/>
</dbReference>
<organism evidence="2 3">
    <name type="scientific">Saccharothrix tamanrassetensis</name>
    <dbReference type="NCBI Taxonomy" id="1051531"/>
    <lineage>
        <taxon>Bacteria</taxon>
        <taxon>Bacillati</taxon>
        <taxon>Actinomycetota</taxon>
        <taxon>Actinomycetes</taxon>
        <taxon>Pseudonocardiales</taxon>
        <taxon>Pseudonocardiaceae</taxon>
        <taxon>Saccharothrix</taxon>
    </lineage>
</organism>
<accession>A0A841CVN9</accession>
<protein>
    <submittedName>
        <fullName evidence="2">Uncharacterized protein</fullName>
    </submittedName>
</protein>
<keyword evidence="3" id="KW-1185">Reference proteome</keyword>
<dbReference type="EMBL" id="JACHJN010000014">
    <property type="protein sequence ID" value="MBB5960087.1"/>
    <property type="molecule type" value="Genomic_DNA"/>
</dbReference>
<dbReference type="AlphaFoldDB" id="A0A841CVN9"/>
<name>A0A841CVN9_9PSEU</name>
<evidence type="ECO:0000313" key="3">
    <source>
        <dbReference type="Proteomes" id="UP000547510"/>
    </source>
</evidence>
<sequence>MNTKWQAAVVSVALVAAMTGTAGAEGGGWQRVAAPPVGLEYLLDDVSAVSSDVAYAVGSSETGGGPVLLRWDGARWSSVGDLPATASPTLRAVHARGDRVFAVGQDYVGGLARPLLLARDGKWAKAIGTAPAGAQGRLADVAAVSDTVVWAVGREGSGLVERPVAHRWNGVALERVVLPAEGDYARAEAVSGESGTDVWTVGTEGGLAGARSRGLSWRWNGSGWASVPVPSGGAHQVELTDVVTAGGRVWAVGRADARPLVLSWSGRAWERVAVPAAPATRINAATDDGRGGLWVAGETEDGRDAKPFIARYGAGAWTTASTSDDLSHSAMRGIAEVPGTTTVWAAGRHFRTGSYCSGCRATIAVTG</sequence>